<proteinExistence type="predicted"/>
<dbReference type="RefSeq" id="XP_013782152.1">
    <property type="nucleotide sequence ID" value="XM_013926698.2"/>
</dbReference>
<organism evidence="2 3">
    <name type="scientific">Limulus polyphemus</name>
    <name type="common">Atlantic horseshoe crab</name>
    <dbReference type="NCBI Taxonomy" id="6850"/>
    <lineage>
        <taxon>Eukaryota</taxon>
        <taxon>Metazoa</taxon>
        <taxon>Ecdysozoa</taxon>
        <taxon>Arthropoda</taxon>
        <taxon>Chelicerata</taxon>
        <taxon>Merostomata</taxon>
        <taxon>Xiphosura</taxon>
        <taxon>Limulidae</taxon>
        <taxon>Limulus</taxon>
    </lineage>
</organism>
<feature type="region of interest" description="Disordered" evidence="1">
    <location>
        <begin position="24"/>
        <end position="50"/>
    </location>
</feature>
<protein>
    <submittedName>
        <fullName evidence="3">Uncharacterized protein LOC106466410</fullName>
    </submittedName>
</protein>
<feature type="region of interest" description="Disordered" evidence="1">
    <location>
        <begin position="100"/>
        <end position="124"/>
    </location>
</feature>
<evidence type="ECO:0000313" key="2">
    <source>
        <dbReference type="Proteomes" id="UP000694941"/>
    </source>
</evidence>
<accession>A0ABM1BHL6</accession>
<reference evidence="3" key="1">
    <citation type="submission" date="2025-08" db="UniProtKB">
        <authorList>
            <consortium name="RefSeq"/>
        </authorList>
    </citation>
    <scope>IDENTIFICATION</scope>
    <source>
        <tissue evidence="3">Muscle</tissue>
    </source>
</reference>
<feature type="compositionally biased region" description="Basic and acidic residues" evidence="1">
    <location>
        <begin position="109"/>
        <end position="124"/>
    </location>
</feature>
<dbReference type="Proteomes" id="UP000694941">
    <property type="component" value="Unplaced"/>
</dbReference>
<feature type="compositionally biased region" description="Polar residues" evidence="1">
    <location>
        <begin position="38"/>
        <end position="50"/>
    </location>
</feature>
<name>A0ABM1BHL6_LIMPO</name>
<evidence type="ECO:0000313" key="3">
    <source>
        <dbReference type="RefSeq" id="XP_013782152.1"/>
    </source>
</evidence>
<evidence type="ECO:0000256" key="1">
    <source>
        <dbReference type="SAM" id="MobiDB-lite"/>
    </source>
</evidence>
<gene>
    <name evidence="3" type="primary">LOC106466410</name>
</gene>
<sequence length="124" mass="13624">MTDLSSTPGFSEWDEFTKSIQSHSVEEVLGIESHGDSQDNTGTEKSPTFSVTVGDTTLDFIYSNKICGLEPEEGTSLFSTRPLVAWPVVPLEDILQPMFLDPNCSAESKPSDDNTEERKPKPVV</sequence>
<keyword evidence="2" id="KW-1185">Reference proteome</keyword>
<dbReference type="GeneID" id="106466410"/>